<dbReference type="PANTHER" id="PTHR23113:SF99">
    <property type="entry name" value="RASGEF DOMAIN-CONTAINING PROTEIN"/>
    <property type="match status" value="1"/>
</dbReference>
<dbReference type="Proteomes" id="UP000521872">
    <property type="component" value="Unassembled WGS sequence"/>
</dbReference>
<comment type="caution">
    <text evidence="9">The sequence shown here is derived from an EMBL/GenBank/DDBJ whole genome shotgun (WGS) entry which is preliminary data.</text>
</comment>
<evidence type="ECO:0000313" key="10">
    <source>
        <dbReference type="Proteomes" id="UP000521872"/>
    </source>
</evidence>
<dbReference type="InterPro" id="IPR001452">
    <property type="entry name" value="SH3_domain"/>
</dbReference>
<keyword evidence="10" id="KW-1185">Reference proteome</keyword>
<dbReference type="GO" id="GO:0005085">
    <property type="term" value="F:guanyl-nucleotide exchange factor activity"/>
    <property type="evidence" value="ECO:0007669"/>
    <property type="project" value="UniProtKB-KW"/>
</dbReference>
<dbReference type="SUPFAM" id="SSF50044">
    <property type="entry name" value="SH3-domain"/>
    <property type="match status" value="1"/>
</dbReference>
<dbReference type="Gene3D" id="1.20.870.10">
    <property type="entry name" value="Son of sevenless (SoS) protein Chain: S domain 1"/>
    <property type="match status" value="1"/>
</dbReference>
<dbReference type="InterPro" id="IPR000651">
    <property type="entry name" value="Ras-like_Gua-exchang_fac_N"/>
</dbReference>
<dbReference type="InterPro" id="IPR008937">
    <property type="entry name" value="Ras-like_GEF"/>
</dbReference>
<proteinExistence type="predicted"/>
<dbReference type="SMART" id="SM00326">
    <property type="entry name" value="SH3"/>
    <property type="match status" value="1"/>
</dbReference>
<dbReference type="PROSITE" id="PS50002">
    <property type="entry name" value="SH3"/>
    <property type="match status" value="1"/>
</dbReference>
<dbReference type="CDD" id="cd06224">
    <property type="entry name" value="REM"/>
    <property type="match status" value="1"/>
</dbReference>
<evidence type="ECO:0000259" key="6">
    <source>
        <dbReference type="PROSITE" id="PS50002"/>
    </source>
</evidence>
<keyword evidence="1 4" id="KW-0728">SH3 domain</keyword>
<organism evidence="9 10">
    <name type="scientific">Agrocybe pediades</name>
    <dbReference type="NCBI Taxonomy" id="84607"/>
    <lineage>
        <taxon>Eukaryota</taxon>
        <taxon>Fungi</taxon>
        <taxon>Dikarya</taxon>
        <taxon>Basidiomycota</taxon>
        <taxon>Agaricomycotina</taxon>
        <taxon>Agaricomycetes</taxon>
        <taxon>Agaricomycetidae</taxon>
        <taxon>Agaricales</taxon>
        <taxon>Agaricineae</taxon>
        <taxon>Strophariaceae</taxon>
        <taxon>Agrocybe</taxon>
    </lineage>
</organism>
<dbReference type="EMBL" id="JAACJL010000057">
    <property type="protein sequence ID" value="KAF4612001.1"/>
    <property type="molecule type" value="Genomic_DNA"/>
</dbReference>
<protein>
    <recommendedName>
        <fullName evidence="11">Ras GEF</fullName>
    </recommendedName>
</protein>
<feature type="region of interest" description="Disordered" evidence="5">
    <location>
        <begin position="184"/>
        <end position="262"/>
    </location>
</feature>
<dbReference type="InterPro" id="IPR036028">
    <property type="entry name" value="SH3-like_dom_sf"/>
</dbReference>
<dbReference type="Pfam" id="PF00018">
    <property type="entry name" value="SH3_1"/>
    <property type="match status" value="1"/>
</dbReference>
<dbReference type="InterPro" id="IPR036964">
    <property type="entry name" value="RASGEF_cat_dom_sf"/>
</dbReference>
<gene>
    <name evidence="9" type="ORF">D9613_004145</name>
</gene>
<dbReference type="PROSITE" id="PS50009">
    <property type="entry name" value="RASGEF_CAT"/>
    <property type="match status" value="1"/>
</dbReference>
<feature type="region of interest" description="Disordered" evidence="5">
    <location>
        <begin position="33"/>
        <end position="56"/>
    </location>
</feature>
<feature type="domain" description="SH3" evidence="6">
    <location>
        <begin position="59"/>
        <end position="120"/>
    </location>
</feature>
<evidence type="ECO:0008006" key="11">
    <source>
        <dbReference type="Google" id="ProtNLM"/>
    </source>
</evidence>
<name>A0A8H4QJL6_9AGAR</name>
<dbReference type="PROSITE" id="PS50212">
    <property type="entry name" value="RASGEF_NTER"/>
    <property type="match status" value="1"/>
</dbReference>
<feature type="compositionally biased region" description="Basic residues" evidence="5">
    <location>
        <begin position="246"/>
        <end position="255"/>
    </location>
</feature>
<keyword evidence="2 3" id="KW-0344">Guanine-nucleotide releasing factor</keyword>
<dbReference type="SMART" id="SM00229">
    <property type="entry name" value="RasGEFN"/>
    <property type="match status" value="1"/>
</dbReference>
<evidence type="ECO:0000256" key="4">
    <source>
        <dbReference type="PROSITE-ProRule" id="PRU00192"/>
    </source>
</evidence>
<feature type="domain" description="N-terminal Ras-GEF" evidence="8">
    <location>
        <begin position="346"/>
        <end position="483"/>
    </location>
</feature>
<feature type="domain" description="Ras-GEF" evidence="7">
    <location>
        <begin position="514"/>
        <end position="742"/>
    </location>
</feature>
<dbReference type="Pfam" id="PF00618">
    <property type="entry name" value="RasGEF_N"/>
    <property type="match status" value="1"/>
</dbReference>
<feature type="compositionally biased region" description="Pro residues" evidence="5">
    <location>
        <begin position="215"/>
        <end position="226"/>
    </location>
</feature>
<dbReference type="PANTHER" id="PTHR23113">
    <property type="entry name" value="GUANINE NUCLEOTIDE EXCHANGE FACTOR"/>
    <property type="match status" value="1"/>
</dbReference>
<dbReference type="SUPFAM" id="SSF48366">
    <property type="entry name" value="Ras GEF"/>
    <property type="match status" value="1"/>
</dbReference>
<feature type="region of interest" description="Disordered" evidence="5">
    <location>
        <begin position="283"/>
        <end position="331"/>
    </location>
</feature>
<evidence type="ECO:0000256" key="5">
    <source>
        <dbReference type="SAM" id="MobiDB-lite"/>
    </source>
</evidence>
<evidence type="ECO:0000259" key="8">
    <source>
        <dbReference type="PROSITE" id="PS50212"/>
    </source>
</evidence>
<dbReference type="AlphaFoldDB" id="A0A8H4QJL6"/>
<evidence type="ECO:0000313" key="9">
    <source>
        <dbReference type="EMBL" id="KAF4612001.1"/>
    </source>
</evidence>
<accession>A0A8H4QJL6</accession>
<sequence length="758" mass="85839">MASLTRSQAVCQAVDLHITPASYNSCSDTFLTPEPSSIPAPDSTPEEPDTIPSSQMPDSIIFSVLCMYDYTGEEPGLLSFKKNQILDIVKRDDTGWWAAMAEGGTVVGWIPQAFVSPLSAEMAKRLRNVREEVRVAEFEAERLYDSAPFEINIPSFDVDSTNTSPSLEGYEVYMTRTIVTPSQNTFDEYPTRVAGGSRNLGPPQVSRRPSRLRAPPSPASPMPFPPSSSLDKPVPPTPPPTDDTLRKKRSIKRRPLVVNGNDNSTLARLNTLIQSKDVNGINKLATPDISGSFGSISRRFKEDKMQRKKTTENMKQTDRNKALPSSPGGKPRYLRLVYEDQIDEDDKGHIRSATIPALIERLTTHVAITDATKLIEYTNFTKVFLTTFRTFLTANRLFELLVDRFNMKTPKSLTDPEYKEWRTTLREPVRRRILEIFGLWLENYRLLEEEPHIAQRMTDFLSTLKPPYSSIADALIKDIDRLTFTVPQDLSAFDKMKKSSKKIKFNRNDLLKLSPTALAEQLALYEHSFYVKITPQECLSYAKTQKGESVRRLVDFCSTHDKLAGWVKGSVLTTEVLLKRAETIDFWVKVAEKSRSLNNFASMSAIITALSSTVLTNLHMTWVHVKRQSQLDALLQHSAPNGGFAGYRALLAQAEGPCVPFITMYLTDIMRAQEQFAPNDGRILFYQRARWYEIISNMLKFQSRKYSISPSESMAAFMDIHLRGVPRDEEWFWTKSQEVQRIELAHADIRKGLEAAGF</sequence>
<dbReference type="Gene3D" id="2.30.30.40">
    <property type="entry name" value="SH3 Domains"/>
    <property type="match status" value="1"/>
</dbReference>
<dbReference type="SMART" id="SM00147">
    <property type="entry name" value="RasGEF"/>
    <property type="match status" value="1"/>
</dbReference>
<evidence type="ECO:0000256" key="2">
    <source>
        <dbReference type="ARBA" id="ARBA00022658"/>
    </source>
</evidence>
<evidence type="ECO:0000259" key="7">
    <source>
        <dbReference type="PROSITE" id="PS50009"/>
    </source>
</evidence>
<feature type="compositionally biased region" description="Basic and acidic residues" evidence="5">
    <location>
        <begin position="299"/>
        <end position="321"/>
    </location>
</feature>
<evidence type="ECO:0000256" key="1">
    <source>
        <dbReference type="ARBA" id="ARBA00022443"/>
    </source>
</evidence>
<dbReference type="Gene3D" id="1.10.840.10">
    <property type="entry name" value="Ras guanine-nucleotide exchange factors catalytic domain"/>
    <property type="match status" value="1"/>
</dbReference>
<dbReference type="InterPro" id="IPR023578">
    <property type="entry name" value="Ras_GEF_dom_sf"/>
</dbReference>
<evidence type="ECO:0000256" key="3">
    <source>
        <dbReference type="PROSITE-ProRule" id="PRU00168"/>
    </source>
</evidence>
<dbReference type="InterPro" id="IPR001895">
    <property type="entry name" value="RASGEF_cat_dom"/>
</dbReference>
<dbReference type="GO" id="GO:0007264">
    <property type="term" value="P:small GTPase-mediated signal transduction"/>
    <property type="evidence" value="ECO:0007669"/>
    <property type="project" value="InterPro"/>
</dbReference>
<reference evidence="9 10" key="1">
    <citation type="submission" date="2019-12" db="EMBL/GenBank/DDBJ databases">
        <authorList>
            <person name="Floudas D."/>
            <person name="Bentzer J."/>
            <person name="Ahren D."/>
            <person name="Johansson T."/>
            <person name="Persson P."/>
            <person name="Tunlid A."/>
        </authorList>
    </citation>
    <scope>NUCLEOTIDE SEQUENCE [LARGE SCALE GENOMIC DNA]</scope>
    <source>
        <strain evidence="9 10">CBS 102.39</strain>
    </source>
</reference>
<dbReference type="Pfam" id="PF00617">
    <property type="entry name" value="RasGEF"/>
    <property type="match status" value="1"/>
</dbReference>